<dbReference type="AlphaFoldDB" id="A0AAV3U2E4"/>
<dbReference type="PRINTS" id="PR00344">
    <property type="entry name" value="BCTRLSENSOR"/>
</dbReference>
<proteinExistence type="predicted"/>
<dbReference type="InterPro" id="IPR036890">
    <property type="entry name" value="HATPase_C_sf"/>
</dbReference>
<dbReference type="PANTHER" id="PTHR43065">
    <property type="entry name" value="SENSOR HISTIDINE KINASE"/>
    <property type="match status" value="1"/>
</dbReference>
<dbReference type="InterPro" id="IPR005467">
    <property type="entry name" value="His_kinase_dom"/>
</dbReference>
<evidence type="ECO:0000256" key="2">
    <source>
        <dbReference type="ARBA" id="ARBA00012438"/>
    </source>
</evidence>
<dbReference type="Gene3D" id="3.30.565.10">
    <property type="entry name" value="Histidine kinase-like ATPase, C-terminal domain"/>
    <property type="match status" value="1"/>
</dbReference>
<keyword evidence="3" id="KW-0597">Phosphoprotein</keyword>
<dbReference type="SUPFAM" id="SSF55874">
    <property type="entry name" value="ATPase domain of HSP90 chaperone/DNA topoisomerase II/histidine kinase"/>
    <property type="match status" value="1"/>
</dbReference>
<dbReference type="PROSITE" id="PS50109">
    <property type="entry name" value="HIS_KIN"/>
    <property type="match status" value="1"/>
</dbReference>
<protein>
    <recommendedName>
        <fullName evidence="2">histidine kinase</fullName>
        <ecNumber evidence="2">2.7.13.3</ecNumber>
    </recommendedName>
</protein>
<dbReference type="SMART" id="SM00387">
    <property type="entry name" value="HATPase_c"/>
    <property type="match status" value="1"/>
</dbReference>
<evidence type="ECO:0000256" key="1">
    <source>
        <dbReference type="ARBA" id="ARBA00000085"/>
    </source>
</evidence>
<feature type="transmembrane region" description="Helical" evidence="4">
    <location>
        <begin position="221"/>
        <end position="243"/>
    </location>
</feature>
<dbReference type="CDD" id="cd00075">
    <property type="entry name" value="HATPase"/>
    <property type="match status" value="1"/>
</dbReference>
<dbReference type="Gene3D" id="1.10.287.130">
    <property type="match status" value="1"/>
</dbReference>
<dbReference type="Proteomes" id="UP001409585">
    <property type="component" value="Unassembled WGS sequence"/>
</dbReference>
<evidence type="ECO:0000256" key="4">
    <source>
        <dbReference type="SAM" id="Phobius"/>
    </source>
</evidence>
<evidence type="ECO:0000259" key="5">
    <source>
        <dbReference type="PROSITE" id="PS50109"/>
    </source>
</evidence>
<dbReference type="SUPFAM" id="SSF47384">
    <property type="entry name" value="Homodimeric domain of signal transducing histidine kinase"/>
    <property type="match status" value="1"/>
</dbReference>
<dbReference type="RefSeq" id="WP_345421799.1">
    <property type="nucleotide sequence ID" value="NZ_BAABLX010000017.1"/>
</dbReference>
<dbReference type="InterPro" id="IPR003661">
    <property type="entry name" value="HisK_dim/P_dom"/>
</dbReference>
<comment type="caution">
    <text evidence="6">The sequence shown here is derived from an EMBL/GenBank/DDBJ whole genome shotgun (WGS) entry which is preliminary data.</text>
</comment>
<evidence type="ECO:0000313" key="7">
    <source>
        <dbReference type="Proteomes" id="UP001409585"/>
    </source>
</evidence>
<gene>
    <name evidence="6" type="ORF">GCM10025791_22690</name>
</gene>
<comment type="catalytic activity">
    <reaction evidence="1">
        <text>ATP + protein L-histidine = ADP + protein N-phospho-L-histidine.</text>
        <dbReference type="EC" id="2.7.13.3"/>
    </reaction>
</comment>
<name>A0AAV3U2E4_9ALTE</name>
<reference evidence="7" key="1">
    <citation type="journal article" date="2019" name="Int. J. Syst. Evol. Microbiol.">
        <title>The Global Catalogue of Microorganisms (GCM) 10K type strain sequencing project: providing services to taxonomists for standard genome sequencing and annotation.</title>
        <authorList>
            <consortium name="The Broad Institute Genomics Platform"/>
            <consortium name="The Broad Institute Genome Sequencing Center for Infectious Disease"/>
            <person name="Wu L."/>
            <person name="Ma J."/>
        </authorList>
    </citation>
    <scope>NUCLEOTIDE SEQUENCE [LARGE SCALE GENOMIC DNA]</scope>
    <source>
        <strain evidence="7">JCM 19134</strain>
    </source>
</reference>
<feature type="domain" description="Histidine kinase" evidence="5">
    <location>
        <begin position="283"/>
        <end position="515"/>
    </location>
</feature>
<accession>A0AAV3U2E4</accession>
<dbReference type="CDD" id="cd00082">
    <property type="entry name" value="HisKA"/>
    <property type="match status" value="1"/>
</dbReference>
<evidence type="ECO:0000256" key="3">
    <source>
        <dbReference type="ARBA" id="ARBA00022553"/>
    </source>
</evidence>
<organism evidence="6 7">
    <name type="scientific">Halioxenophilus aromaticivorans</name>
    <dbReference type="NCBI Taxonomy" id="1306992"/>
    <lineage>
        <taxon>Bacteria</taxon>
        <taxon>Pseudomonadati</taxon>
        <taxon>Pseudomonadota</taxon>
        <taxon>Gammaproteobacteria</taxon>
        <taxon>Alteromonadales</taxon>
        <taxon>Alteromonadaceae</taxon>
        <taxon>Halioxenophilus</taxon>
    </lineage>
</organism>
<dbReference type="EMBL" id="BAABLX010000017">
    <property type="protein sequence ID" value="GAA4943381.1"/>
    <property type="molecule type" value="Genomic_DNA"/>
</dbReference>
<dbReference type="Pfam" id="PF02518">
    <property type="entry name" value="HATPase_c"/>
    <property type="match status" value="1"/>
</dbReference>
<keyword evidence="4" id="KW-0472">Membrane</keyword>
<keyword evidence="4" id="KW-0812">Transmembrane</keyword>
<evidence type="ECO:0000313" key="6">
    <source>
        <dbReference type="EMBL" id="GAA4943381.1"/>
    </source>
</evidence>
<dbReference type="GO" id="GO:0000155">
    <property type="term" value="F:phosphorelay sensor kinase activity"/>
    <property type="evidence" value="ECO:0007669"/>
    <property type="project" value="InterPro"/>
</dbReference>
<sequence length="515" mass="57575">MVRSNQVISFEKPANEFISILNERFTQIDSSLVTLVQLYVASASVSEIEFRDFSRGLIEQNPAIAALGQIEIVDAQDDSGTADKEISMKYWFINHARPLQNKKKVINNSRARLHLIGDLANAHLVSALVKGSRLQGSLVIHHIPRTNSYIVGVIDVVYTSREVLDNDITRNYSIYNGFNDEKPIYNNGTGALNSHSSYRSTLELADNIWTIALRRPNERKYGYLAIPLFFFITSTLAVVFWHINVRVGRLNKEKEIALESLKLAQEKLIESETINAMSGLVSGVAHEINTPLGICLTSVSHMKDMVRDAEEDFNANRLDADGLKDYFDTTKELCVLIQNNIKRTAKLVTEFKNIAVINQEDAGELAHQNLRELVDGYIDYYTSNRADSPINVVNDVRSDLAVKTNSTVVSKVLSLLMANVEAHAESKTPNCIVHIATEENDKAIYLRFSDNGPGVTKDQQKRMFEPFYTTNRGGGNVGLGLTIVHNLVKGKLKSNLYYGGSEGEGLWISFELKDL</sequence>
<dbReference type="InterPro" id="IPR003594">
    <property type="entry name" value="HATPase_dom"/>
</dbReference>
<dbReference type="EC" id="2.7.13.3" evidence="2"/>
<keyword evidence="7" id="KW-1185">Reference proteome</keyword>
<dbReference type="InterPro" id="IPR036097">
    <property type="entry name" value="HisK_dim/P_sf"/>
</dbReference>
<keyword evidence="4" id="KW-1133">Transmembrane helix</keyword>
<dbReference type="InterPro" id="IPR004358">
    <property type="entry name" value="Sig_transdc_His_kin-like_C"/>
</dbReference>